<dbReference type="GO" id="GO:0016460">
    <property type="term" value="C:myosin II complex"/>
    <property type="evidence" value="ECO:0007669"/>
    <property type="project" value="TreeGrafter"/>
</dbReference>
<dbReference type="InterPro" id="IPR027417">
    <property type="entry name" value="P-loop_NTPase"/>
</dbReference>
<dbReference type="InterPro" id="IPR036961">
    <property type="entry name" value="Kinesin_motor_dom_sf"/>
</dbReference>
<comment type="similarity">
    <text evidence="3 20">Belongs to the TRAFAC class myosin-kinesin ATPase superfamily. Myosin family.</text>
</comment>
<dbReference type="GO" id="GO:0008360">
    <property type="term" value="P:regulation of cell shape"/>
    <property type="evidence" value="ECO:0007669"/>
    <property type="project" value="UniProtKB-KW"/>
</dbReference>
<evidence type="ECO:0000256" key="16">
    <source>
        <dbReference type="ARBA" id="ARBA00039816"/>
    </source>
</evidence>
<evidence type="ECO:0000256" key="5">
    <source>
        <dbReference type="ARBA" id="ARBA00022741"/>
    </source>
</evidence>
<dbReference type="PROSITE" id="PS51456">
    <property type="entry name" value="MYOSIN_MOTOR"/>
    <property type="match status" value="1"/>
</dbReference>
<dbReference type="GO" id="GO:0000146">
    <property type="term" value="F:microfilament motor activity"/>
    <property type="evidence" value="ECO:0007669"/>
    <property type="project" value="TreeGrafter"/>
</dbReference>
<dbReference type="FunFam" id="1.20.58.530:FF:000003">
    <property type="entry name" value="Myosin heavy chain 10"/>
    <property type="match status" value="1"/>
</dbReference>
<evidence type="ECO:0000256" key="18">
    <source>
        <dbReference type="ARBA" id="ARBA00042289"/>
    </source>
</evidence>
<dbReference type="Gene3D" id="1.20.58.530">
    <property type="match status" value="1"/>
</dbReference>
<feature type="binding site" evidence="20">
    <location>
        <begin position="168"/>
        <end position="175"/>
    </location>
    <ligand>
        <name>ATP</name>
        <dbReference type="ChEBI" id="CHEBI:30616"/>
    </ligand>
</feature>
<dbReference type="InterPro" id="IPR001609">
    <property type="entry name" value="Myosin_head_motor_dom-like"/>
</dbReference>
<dbReference type="SUPFAM" id="SSF90257">
    <property type="entry name" value="Myosin rod fragments"/>
    <property type="match status" value="3"/>
</dbReference>
<keyword evidence="12 20" id="KW-0009">Actin-binding</keyword>
<sequence length="1966" mass="227414">DKFLYGDRSGVNNPLAQADWASKKLVWVPSEKLGFEPGSLKEEHGDECTVELMDSGKKVKVNKDDIQKMNPPKFNKVEDMAELTCLNEASVLHNLKDRYYSGLIYTYSGLFCVVVNPYKHLPIYSEDIVNMYKGKKRHEMPPHIYAITDTAYRSMMQDREDQSILCTGESGAGKTENTKKVIQYLAFIASSHKSKKEQGSTGFSHGELEKQLLQANPILEAFGNAKTVKNDNSSRFGKFIRINFDVNGYIVGANIETYFPEPDKPARWPRATNLLEKSRAIRQAKEERSFHIFYYLLTGAGDKLRSELCLEDYSKYRFLSNGNMTIPGLQDKDLFAETMEAFQIMSISEEERAGTVRAFLGFIGVVEPGLGLTRPGSSDRVPEGGVSRAPAGEHDLQEGAALGPGLHARRHRYAAQKVCHLLGINVTEFTRAILSPRIKVCVPNIGKKNLNNQLLATFLRTAKGFHAIPTLVPQLEFLLVFISPQVGRDYVQKAQTQEQAEFAVEALAKASYERMFRCLVFRINKALDKTKRQGASFIGILDIAGFEIFELCINYTNEKLQQLFNHTMFILEQEEYQREGIEWSFIDFGLDLQPCIDLIDKPAGPPGILALLDEECWFPKATDKSFVEKVIQEQGTHPKFQKPKKLKDDADFCVIHYAGKVDYKADEWLMKNMDPLNESVATLLNQSTDKFIADLWRDMDRIVGLDKVAGMSDSSYGAFKTKKGMFRTVGQLYKEQLANLMTTLRNTNPNFVRCIIPNHEKKASKLEPHLVLDQLRCNGVLEGIRICRQGFPNRIVFQEFRQRYEILTPNAIPKGFMDGKQACVLMIRALELDQNLYRIGQSKVFFRAGVLAHLEEERDMKITDVIISFQAWCRGYVARKTFAKRQQQQTAMRVIQRNCAAYLKLRNWQWWRLFTKVKPLLQVTRQEEEMLAKEDELSKVKERQEQAEKMLKEYESKQQQLAAEKMALQEQLQAETELCAEAEELRARLVNRKQELEEILHDMESRLEEEEERANQLHIERKKMQQNIADLEQQLDEEEAARQKLQIEKVTTDSKIKEHEERILMLEDQNNKLNKTASGKRRKCAKSWRRTVANWRASPRTSTTRSQTCRPRSQICAAQLAKKEEELQDALNRLDKSSADNTAAQKKNRELEAHILELEEDLARECGYRAQSTQRCKDLEEELEALKTELLDTLDSTAVQQELRTKRETEVAQLKKAGEEEKKMHEAQLAELSKKHFQTLNELNEQLEQTKRNKMSVEKAKQALESEFNELQTEMRTVNQRKSDTEHRRKKAESQVQELQVRCDETERQKQEALEKVAKLQSELDNVNAIVNALEGKCTKSSKDLSSVESHLQDTQELLQEETRQKLSLSTRLKQMEDEQTGLQEMLEEEEEAKRTVEKQISTLNAQLSEMKKKVEQEALSLEAAEEDRKRLKSESDALRLQLEEKEAAYEKLEKTKTRLQQELDDLLVNQDSQRQLVNNMEKKQRKFDQMLAEEKAISNQRADERDRAEADAREKETRALTLSRELEDLRDHKKDLEEANRLLKAEMEDLISSKDDAGKNVHELERSKRAMEQQLAEMKTQLEELEDELQATEDAKLRLEVNMQAMKAQFDRDLQARDEQGEERRKQLVKQVHEFEAELEDERRQRSQAVSAKKKLELDLGELEAHINDANKGREEALKQLKKLQAQFKDLARECDELRLSRDEALNCSKETERKLKSMEAETLQFQEDLASADRLKRQIQTERDELQDEVKDGNAKNSILQEDKRRLDDQIAQLKEELEEEQLNTEMSNERYKRAAQQCDQLNAELTSERSHSQQLEGARSQAERKNKELSLKLQELESTIKSKYKSSISSLEAKVAQLEEQLDAEIRERQQASRTVRRSEKKLKELLIQVEDERRNSEQYKDQADKLNSRMRQLKRQLEEAEEEVTRANAYRRKLQRELDDASETADAMNREVSTLKSKLRYG</sequence>
<dbReference type="Gene3D" id="6.10.250.2420">
    <property type="match status" value="1"/>
</dbReference>
<feature type="region of interest" description="Disordered" evidence="22">
    <location>
        <begin position="1807"/>
        <end position="1829"/>
    </location>
</feature>
<comment type="subcellular location">
    <subcellularLocation>
        <location evidence="2">Cytoplasm</location>
        <location evidence="2">Cell cortex</location>
    </subcellularLocation>
    <subcellularLocation>
        <location evidence="1">Cytoplasm</location>
        <location evidence="1">Cytoskeleton</location>
    </subcellularLocation>
    <subcellularLocation>
        <location evidence="15">Cytoplasmic vesicle</location>
        <location evidence="15">Secretory vesicle</location>
        <location evidence="15">Cortical granule</location>
    </subcellularLocation>
</comment>
<dbReference type="FunFam" id="1.20.5.4820:FF:000002">
    <property type="entry name" value="Myosin heavy chain 10"/>
    <property type="match status" value="1"/>
</dbReference>
<gene>
    <name evidence="25" type="ORF">GSTENG00026351001</name>
</gene>
<feature type="region of interest" description="Disordered" evidence="22">
    <location>
        <begin position="1745"/>
        <end position="1764"/>
    </location>
</feature>
<dbReference type="Gene3D" id="1.20.5.340">
    <property type="match status" value="1"/>
</dbReference>
<evidence type="ECO:0000256" key="11">
    <source>
        <dbReference type="ARBA" id="ARBA00023175"/>
    </source>
</evidence>
<dbReference type="GO" id="GO:0005516">
    <property type="term" value="F:calmodulin binding"/>
    <property type="evidence" value="ECO:0007669"/>
    <property type="project" value="UniProtKB-KW"/>
</dbReference>
<evidence type="ECO:0000256" key="15">
    <source>
        <dbReference type="ARBA" id="ARBA00037865"/>
    </source>
</evidence>
<dbReference type="InterPro" id="IPR002928">
    <property type="entry name" value="Myosin_tail"/>
</dbReference>
<dbReference type="OrthoDB" id="10254995at2759"/>
<keyword evidence="11 20" id="KW-0505">Motor protein</keyword>
<dbReference type="GO" id="GO:0051015">
    <property type="term" value="F:actin filament binding"/>
    <property type="evidence" value="ECO:0007669"/>
    <property type="project" value="InterPro"/>
</dbReference>
<feature type="non-terminal residue" evidence="25">
    <location>
        <position position="1"/>
    </location>
</feature>
<dbReference type="Gene3D" id="3.40.850.10">
    <property type="entry name" value="Kinesin motor domain"/>
    <property type="match status" value="1"/>
</dbReference>
<keyword evidence="8" id="KW-0133">Cell shape</keyword>
<dbReference type="PROSITE" id="PS50096">
    <property type="entry name" value="IQ"/>
    <property type="match status" value="1"/>
</dbReference>
<dbReference type="GO" id="GO:0032982">
    <property type="term" value="C:myosin filament"/>
    <property type="evidence" value="ECO:0007669"/>
    <property type="project" value="TreeGrafter"/>
</dbReference>
<dbReference type="SMART" id="SM00015">
    <property type="entry name" value="IQ"/>
    <property type="match status" value="1"/>
</dbReference>
<keyword evidence="6 20" id="KW-0067">ATP-binding</keyword>
<evidence type="ECO:0000256" key="22">
    <source>
        <dbReference type="SAM" id="MobiDB-lite"/>
    </source>
</evidence>
<dbReference type="InterPro" id="IPR004009">
    <property type="entry name" value="SH3_Myosin"/>
</dbReference>
<keyword evidence="10 20" id="KW-0518">Myosin</keyword>
<evidence type="ECO:0000259" key="23">
    <source>
        <dbReference type="PROSITE" id="PS51456"/>
    </source>
</evidence>
<accession>Q4RZS5</accession>
<evidence type="ECO:0000256" key="21">
    <source>
        <dbReference type="SAM" id="Coils"/>
    </source>
</evidence>
<keyword evidence="13" id="KW-0206">Cytoskeleton</keyword>
<evidence type="ECO:0000256" key="13">
    <source>
        <dbReference type="ARBA" id="ARBA00023212"/>
    </source>
</evidence>
<dbReference type="Gene3D" id="1.20.120.720">
    <property type="entry name" value="Myosin VI head, motor domain, U50 subdomain"/>
    <property type="match status" value="1"/>
</dbReference>
<evidence type="ECO:0000256" key="4">
    <source>
        <dbReference type="ARBA" id="ARBA00022490"/>
    </source>
</evidence>
<dbReference type="Pfam" id="PF00063">
    <property type="entry name" value="Myosin_head"/>
    <property type="match status" value="2"/>
</dbReference>
<dbReference type="PROSITE" id="PS51844">
    <property type="entry name" value="SH3_LIKE"/>
    <property type="match status" value="1"/>
</dbReference>
<dbReference type="FunFam" id="1.10.10.820:FF:000001">
    <property type="entry name" value="Myosin heavy chain"/>
    <property type="match status" value="1"/>
</dbReference>
<dbReference type="Pfam" id="PF01576">
    <property type="entry name" value="Myosin_tail_1"/>
    <property type="match status" value="2"/>
</dbReference>
<dbReference type="Gene3D" id="1.20.5.4820">
    <property type="match status" value="1"/>
</dbReference>
<keyword evidence="9 21" id="KW-0175">Coiled coil</keyword>
<evidence type="ECO:0000256" key="12">
    <source>
        <dbReference type="ARBA" id="ARBA00023203"/>
    </source>
</evidence>
<dbReference type="Gene3D" id="2.30.30.360">
    <property type="entry name" value="Myosin S1 fragment, N-terminal"/>
    <property type="match status" value="1"/>
</dbReference>
<dbReference type="KEGG" id="tng:GSTEN00026351G001"/>
<evidence type="ECO:0000256" key="14">
    <source>
        <dbReference type="ARBA" id="ARBA00023329"/>
    </source>
</evidence>
<dbReference type="GO" id="GO:0060473">
    <property type="term" value="C:cortical granule"/>
    <property type="evidence" value="ECO:0007669"/>
    <property type="project" value="UniProtKB-SubCell"/>
</dbReference>
<keyword evidence="4" id="KW-0963">Cytoplasm</keyword>
<dbReference type="SMART" id="SM00242">
    <property type="entry name" value="MYSc"/>
    <property type="match status" value="1"/>
</dbReference>
<name>Q4RZS5_TETNG</name>
<dbReference type="Gene3D" id="1.10.10.820">
    <property type="match status" value="1"/>
</dbReference>
<organism evidence="25">
    <name type="scientific">Tetraodon nigroviridis</name>
    <name type="common">Spotted green pufferfish</name>
    <name type="synonym">Chelonodon nigroviridis</name>
    <dbReference type="NCBI Taxonomy" id="99883"/>
    <lineage>
        <taxon>Eukaryota</taxon>
        <taxon>Metazoa</taxon>
        <taxon>Chordata</taxon>
        <taxon>Craniata</taxon>
        <taxon>Vertebrata</taxon>
        <taxon>Euteleostomi</taxon>
        <taxon>Actinopterygii</taxon>
        <taxon>Neopterygii</taxon>
        <taxon>Teleostei</taxon>
        <taxon>Neoteleostei</taxon>
        <taxon>Acanthomorphata</taxon>
        <taxon>Eupercaria</taxon>
        <taxon>Tetraodontiformes</taxon>
        <taxon>Tetradontoidea</taxon>
        <taxon>Tetraodontidae</taxon>
        <taxon>Tetraodon</taxon>
    </lineage>
</organism>
<protein>
    <recommendedName>
        <fullName evidence="16">Myosin-9</fullName>
    </recommendedName>
    <alternativeName>
        <fullName evidence="17">Myosin heavy chain 9</fullName>
    </alternativeName>
    <alternativeName>
        <fullName evidence="18">Myosin heavy chain, non-muscle IIa</fullName>
    </alternativeName>
    <alternativeName>
        <fullName evidence="19">Non-muscle myosin heavy chain IIa</fullName>
    </alternativeName>
</protein>
<dbReference type="InterPro" id="IPR000048">
    <property type="entry name" value="IQ_motif_EF-hand-BS"/>
</dbReference>
<evidence type="ECO:0000256" key="6">
    <source>
        <dbReference type="ARBA" id="ARBA00022840"/>
    </source>
</evidence>
<feature type="region of interest" description="Disordered" evidence="22">
    <location>
        <begin position="1275"/>
        <end position="1295"/>
    </location>
</feature>
<dbReference type="FunFam" id="3.40.850.10:FF:000101">
    <property type="entry name" value="Slow myosin heavy chain 2"/>
    <property type="match status" value="1"/>
</dbReference>
<dbReference type="EMBL" id="CAAE01014786">
    <property type="protein sequence ID" value="CAG06107.1"/>
    <property type="molecule type" value="Genomic_DNA"/>
</dbReference>
<dbReference type="SUPFAM" id="SSF52540">
    <property type="entry name" value="P-loop containing nucleoside triphosphate hydrolases"/>
    <property type="match status" value="1"/>
</dbReference>
<proteinExistence type="inferred from homology"/>
<feature type="coiled-coil region" evidence="21">
    <location>
        <begin position="923"/>
        <end position="1076"/>
    </location>
</feature>
<keyword evidence="14" id="KW-0968">Cytoplasmic vesicle</keyword>
<evidence type="ECO:0000256" key="1">
    <source>
        <dbReference type="ARBA" id="ARBA00004245"/>
    </source>
</evidence>
<keyword evidence="7" id="KW-0112">Calmodulin-binding</keyword>
<evidence type="ECO:0000256" key="20">
    <source>
        <dbReference type="PROSITE-ProRule" id="PRU00782"/>
    </source>
</evidence>
<dbReference type="FunFam" id="1.20.5.340:FF:000009">
    <property type="entry name" value="myosin-11 isoform X2"/>
    <property type="match status" value="1"/>
</dbReference>
<feature type="non-terminal residue" evidence="25">
    <location>
        <position position="1966"/>
    </location>
</feature>
<dbReference type="PRINTS" id="PR00193">
    <property type="entry name" value="MYOSINHEAVY"/>
</dbReference>
<dbReference type="Pfam" id="PF02736">
    <property type="entry name" value="Myosin_N"/>
    <property type="match status" value="1"/>
</dbReference>
<evidence type="ECO:0000256" key="10">
    <source>
        <dbReference type="ARBA" id="ARBA00023123"/>
    </source>
</evidence>
<keyword evidence="5 20" id="KW-0547">Nucleotide-binding</keyword>
<evidence type="ECO:0000256" key="2">
    <source>
        <dbReference type="ARBA" id="ARBA00004544"/>
    </source>
</evidence>
<feature type="region of interest" description="Disordered" evidence="22">
    <location>
        <begin position="1498"/>
        <end position="1518"/>
    </location>
</feature>
<dbReference type="Gene3D" id="1.10.287.1490">
    <property type="match status" value="1"/>
</dbReference>
<dbReference type="FunFam" id="3.30.70.1590:FF:000001">
    <property type="entry name" value="Myosin heavy chain"/>
    <property type="match status" value="1"/>
</dbReference>
<reference evidence="25" key="1">
    <citation type="journal article" date="2004" name="Nature">
        <title>Genome duplication in the teleost fish Tetraodon nigroviridis reveals the early vertebrate proto-karyotype.</title>
        <authorList>
            <person name="Jaillon O."/>
            <person name="Aury J.-M."/>
            <person name="Brunet F."/>
            <person name="Petit J.-L."/>
            <person name="Stange-Thomann N."/>
            <person name="Mauceli E."/>
            <person name="Bouneau L."/>
            <person name="Fischer C."/>
            <person name="Ozouf-Costaz C."/>
            <person name="Bernot A."/>
            <person name="Nicaud S."/>
            <person name="Jaffe D."/>
            <person name="Fisher S."/>
            <person name="Lutfalla G."/>
            <person name="Dossat C."/>
            <person name="Segurens B."/>
            <person name="Dasilva C."/>
            <person name="Salanoubat M."/>
            <person name="Levy M."/>
            <person name="Boudet N."/>
            <person name="Castellano S."/>
            <person name="Anthouard V."/>
            <person name="Jubin C."/>
            <person name="Castelli V."/>
            <person name="Katinka M."/>
            <person name="Vacherie B."/>
            <person name="Biemont C."/>
            <person name="Skalli Z."/>
            <person name="Cattolico L."/>
            <person name="Poulain J."/>
            <person name="De Berardinis V."/>
            <person name="Cruaud C."/>
            <person name="Duprat S."/>
            <person name="Brottier P."/>
            <person name="Coutanceau J.-P."/>
            <person name="Gouzy J."/>
            <person name="Parra G."/>
            <person name="Lardier G."/>
            <person name="Chapple C."/>
            <person name="McKernan K.J."/>
            <person name="McEwan P."/>
            <person name="Bosak S."/>
            <person name="Kellis M."/>
            <person name="Volff J.-N."/>
            <person name="Guigo R."/>
            <person name="Zody M.C."/>
            <person name="Mesirov J."/>
            <person name="Lindblad-Toh K."/>
            <person name="Birren B."/>
            <person name="Nusbaum C."/>
            <person name="Kahn D."/>
            <person name="Robinson-Rechavi M."/>
            <person name="Laudet V."/>
            <person name="Schachter V."/>
            <person name="Quetier F."/>
            <person name="Saurin W."/>
            <person name="Scarpelli C."/>
            <person name="Wincker P."/>
            <person name="Lander E.S."/>
            <person name="Weissenbach J."/>
            <person name="Roest Crollius H."/>
        </authorList>
    </citation>
    <scope>NUCLEOTIDE SEQUENCE [LARGE SCALE GENOMIC DNA]</scope>
</reference>
<evidence type="ECO:0000313" key="25">
    <source>
        <dbReference type="EMBL" id="CAG06107.1"/>
    </source>
</evidence>
<evidence type="ECO:0000256" key="9">
    <source>
        <dbReference type="ARBA" id="ARBA00023054"/>
    </source>
</evidence>
<dbReference type="GO" id="GO:0005938">
    <property type="term" value="C:cell cortex"/>
    <property type="evidence" value="ECO:0007669"/>
    <property type="project" value="UniProtKB-SubCell"/>
</dbReference>
<evidence type="ECO:0000256" key="8">
    <source>
        <dbReference type="ARBA" id="ARBA00022960"/>
    </source>
</evidence>
<dbReference type="PANTHER" id="PTHR45615:SF16">
    <property type="entry name" value="MYOSIN-9"/>
    <property type="match status" value="1"/>
</dbReference>
<dbReference type="InterPro" id="IPR008989">
    <property type="entry name" value="Myosin_S1_N"/>
</dbReference>
<evidence type="ECO:0000259" key="24">
    <source>
        <dbReference type="PROSITE" id="PS51844"/>
    </source>
</evidence>
<evidence type="ECO:0000256" key="7">
    <source>
        <dbReference type="ARBA" id="ARBA00022860"/>
    </source>
</evidence>
<feature type="domain" description="Myosin motor" evidence="23">
    <location>
        <begin position="75"/>
        <end position="859"/>
    </location>
</feature>
<feature type="domain" description="Myosin N-terminal SH3-like" evidence="24">
    <location>
        <begin position="21"/>
        <end position="71"/>
    </location>
</feature>
<feature type="region of interest" description="Disordered" evidence="22">
    <location>
        <begin position="1939"/>
        <end position="1966"/>
    </location>
</feature>
<dbReference type="FunFam" id="2.30.30.360:FF:000001">
    <property type="entry name" value="Myosin heavy chain"/>
    <property type="match status" value="1"/>
</dbReference>
<reference evidence="25" key="2">
    <citation type="submission" date="2004-02" db="EMBL/GenBank/DDBJ databases">
        <authorList>
            <consortium name="Genoscope"/>
            <consortium name="Whitehead Institute Centre for Genome Research"/>
        </authorList>
    </citation>
    <scope>NUCLEOTIDE SEQUENCE</scope>
</reference>
<evidence type="ECO:0000256" key="3">
    <source>
        <dbReference type="ARBA" id="ARBA00008314"/>
    </source>
</evidence>
<dbReference type="GO" id="GO:0005524">
    <property type="term" value="F:ATP binding"/>
    <property type="evidence" value="ECO:0007669"/>
    <property type="project" value="UniProtKB-UniRule"/>
</dbReference>
<dbReference type="PANTHER" id="PTHR45615">
    <property type="entry name" value="MYOSIN HEAVY CHAIN, NON-MUSCLE"/>
    <property type="match status" value="1"/>
</dbReference>
<evidence type="ECO:0000256" key="17">
    <source>
        <dbReference type="ARBA" id="ARBA00041440"/>
    </source>
</evidence>
<feature type="compositionally biased region" description="Basic and acidic residues" evidence="22">
    <location>
        <begin position="1745"/>
        <end position="1756"/>
    </location>
</feature>
<evidence type="ECO:0000256" key="19">
    <source>
        <dbReference type="ARBA" id="ARBA00043098"/>
    </source>
</evidence>
<feature type="region of interest" description="Actin-binding" evidence="20">
    <location>
        <begin position="737"/>
        <end position="759"/>
    </location>
</feature>